<organism evidence="1 2">
    <name type="scientific">Clostridium cellulovorans (strain ATCC 35296 / DSM 3052 / OCM 3 / 743B)</name>
    <dbReference type="NCBI Taxonomy" id="573061"/>
    <lineage>
        <taxon>Bacteria</taxon>
        <taxon>Bacillati</taxon>
        <taxon>Bacillota</taxon>
        <taxon>Clostridia</taxon>
        <taxon>Eubacteriales</taxon>
        <taxon>Clostridiaceae</taxon>
        <taxon>Clostridium</taxon>
    </lineage>
</organism>
<dbReference type="EMBL" id="CP002160">
    <property type="protein sequence ID" value="ADL50054.1"/>
    <property type="molecule type" value="Genomic_DNA"/>
</dbReference>
<proteinExistence type="predicted"/>
<evidence type="ECO:0000313" key="2">
    <source>
        <dbReference type="Proteomes" id="UP000002730"/>
    </source>
</evidence>
<dbReference type="eggNOG" id="COG3291">
    <property type="taxonomic scope" value="Bacteria"/>
</dbReference>
<keyword evidence="2" id="KW-1185">Reference proteome</keyword>
<dbReference type="STRING" id="573061.Clocel_0272"/>
<accession>D9SPK5</accession>
<dbReference type="KEGG" id="ccb:Clocel_0272"/>
<evidence type="ECO:0000313" key="1">
    <source>
        <dbReference type="EMBL" id="ADL50054.1"/>
    </source>
</evidence>
<dbReference type="HOGENOM" id="CLU_236954_0_0_9"/>
<dbReference type="SUPFAM" id="SSF49373">
    <property type="entry name" value="Invasin/intimin cell-adhesion fragments"/>
    <property type="match status" value="1"/>
</dbReference>
<dbReference type="OrthoDB" id="1922759at2"/>
<name>D9SPK5_CLOC7</name>
<dbReference type="eggNOG" id="COG5492">
    <property type="taxonomic scope" value="Bacteria"/>
</dbReference>
<dbReference type="RefSeq" id="WP_010075181.1">
    <property type="nucleotide sequence ID" value="NC_014393.1"/>
</dbReference>
<sequence length="1848" mass="201575">MSKKVPKSKSKNKASRPYAVFSYAVIASMLAQITYPLAPVYAVEQVATTQDNINLVLSQPKPIDVVLTLGSTNVNAANFQNDLKAKLQAKGVDLNRVQITAIDTKQQNLQSSFTWIQNVSSSIGSIAIQNNGTKIQMFGNPTNAGFNKIYTANNNDPELKEQTMNFDYTLDFGDSFDGAGVLFNTNVVNGLLSGYAIFFPQSGGGVARIYKLTNWTNTYAEDISSNANAQQIGTMNMGTSGSFTLKTTKNALNVYKSGAFLGTIALPQHFGWGLGFFGDHYSHGCNRIGEFSLNNISLSQTKSKEFNEIIRQPSWRDDSQRYVVNLADQTINDFDSPTVSGEILTRLINENIHFLELGTDANKVQSENFIQRNNGNGAFYYNNNYDVAVTNVADYIVNRIQNTDQPQDSPYVLAGTPLNINVSPEQFKTNTANADYPQGRWKLDQDFNYFDNNLGQETWSNQWRNDLPTEIDKPGKYELWFGDTHPSPQYIYVHRKPVANFSVGLSKGASSATATVTNLSYDPDKQSDADKGIAEVEWKWKETTATTWNEGALPSDLPLGKNYLVQLRVKDYQGTWSNETASYIATDTAVVTKPVANFTIPSSTITMYEPLNVQDVSYEPSGRAIVDKTWTITKTGTVVYSGATLPANFTGIGSGNFVISLKVKNDAGLWSEAYSRGVTVTVDNLAPEAIITPASTPWGTTDVTVTAKFTEPGGSGFSGQRYAISSSPDAPTTGWSDWSTSLDREVTVTDSGKIYVHFEAKDNAGNLLKRTVGPIQIDKQTELNAPIIHHDKDSFTIDTNNPNSPSGIKEVLYKINDGEWIKAGADNVIPDGTYTISVKVVNNVGLESPVTSEVITFAISYDNSKTALDLAMNLLLQLEAKTPQILQTDVYTQATLDQIKSQVVYATDLAPKIVDEAQKLEIEARIKFLNNRIAIIQHLITSRDLVATISGDVNSFVIKSQTGTSFDFSLITREKIELINKNIEDAKASLEGLPSCLGKTLLQIQIDVLIDSVTSAGYALDAFEATTKVDGSIVDLSTQEYINIAIANYNAAKDKVSLLPCGQTKLDLLNKLINIRITIEIAQQILDAKNAVANIEGLGLGLNSTQDDINLAINLYIEANALVQNLPEGPAKEELKERVTKINIDIDIAKKLLIAKAAISKLEGSLPNENSTQIDIDIAVKLYIDAKGLVDLLPEGDAKETLKEKLVSINITIDIAQKILDAKNAVVKLEGVLPNENSTQIDIDIAIKLYLETQGLVDALPDGPVKQGLKDKLVSINITIEIAQKILDAKNAIIKVQDVLPNENSTQVDIDIAIKLYLEAQGLVDALPDGPVKQQLSDQLLQIKITIDLAQNILNAKNAVAQAEGLILNENTSQADFDIAINIYLQAKGFVDSLPDGDLKEGLLSRLVAVKINIDFVQTILNAKNAVIKAEASVPNDYSTQVDIDIAIKLYLEAYDLVDALPDGQVKQDLLNKLIQIKITIDLSQTALNARNQVVKAETAANSISVQVDVELAIKELDTAKALVDALPDGNLKIELKLKIEAIQARIYEGQADVYVKIAETASVSLPTYDAITIAQKAKDFAEVYIKESVGNATAATALNDRLLQVQIKINIAIATLKTNQASKTLDLADVDIAQKAIDILPDGNEKTAIQIRLNLIISIINSTGDVDNLRKMLVDLQNGLKGVDLNLILLFSNRDKLNDLYSKSDALINAYLKIAPSIYTLGANDPTLSCAEKIKLGELKSSLSEISGLSRSIRIILDDSTGRSKVDDGNVHSVFKFMLGSRSVDLATNFNNTLLLDLDRTDNIQWVSLHGAVASVNDAGVVTRKSMGIAKIAAYNDHGVYYFNLAL</sequence>
<dbReference type="InterPro" id="IPR008964">
    <property type="entry name" value="Invasin/intimin_cell_adhesion"/>
</dbReference>
<dbReference type="Proteomes" id="UP000002730">
    <property type="component" value="Chromosome"/>
</dbReference>
<gene>
    <name evidence="1" type="ordered locus">Clocel_0272</name>
</gene>
<protein>
    <submittedName>
        <fullName evidence="1">Uncharacterized protein</fullName>
    </submittedName>
</protein>
<reference evidence="1 2" key="1">
    <citation type="submission" date="2010-08" db="EMBL/GenBank/DDBJ databases">
        <title>Complete sequence of Clostridium cellulovorans 743B.</title>
        <authorList>
            <consortium name="US DOE Joint Genome Institute"/>
            <person name="Lucas S."/>
            <person name="Copeland A."/>
            <person name="Lapidus A."/>
            <person name="Cheng J.-F."/>
            <person name="Bruce D."/>
            <person name="Goodwin L."/>
            <person name="Pitluck S."/>
            <person name="Chertkov O."/>
            <person name="Detter J.C."/>
            <person name="Han C."/>
            <person name="Tapia R."/>
            <person name="Land M."/>
            <person name="Hauser L."/>
            <person name="Chang Y.-J."/>
            <person name="Jeffries C."/>
            <person name="Kyrpides N."/>
            <person name="Ivanova N."/>
            <person name="Mikhailova N."/>
            <person name="Hemme C.L."/>
            <person name="Woyke T."/>
        </authorList>
    </citation>
    <scope>NUCLEOTIDE SEQUENCE [LARGE SCALE GENOMIC DNA]</scope>
    <source>
        <strain evidence="2">ATCC 35296 / DSM 3052 / OCM 3 / 743B</strain>
    </source>
</reference>